<evidence type="ECO:0000313" key="2">
    <source>
        <dbReference type="Proteomes" id="UP000563151"/>
    </source>
</evidence>
<keyword evidence="2" id="KW-1185">Reference proteome</keyword>
<proteinExistence type="predicted"/>
<organism evidence="1 2">
    <name type="scientific">Clostridium tetanomorphum</name>
    <dbReference type="NCBI Taxonomy" id="1553"/>
    <lineage>
        <taxon>Bacteria</taxon>
        <taxon>Bacillati</taxon>
        <taxon>Bacillota</taxon>
        <taxon>Clostridia</taxon>
        <taxon>Eubacteriales</taxon>
        <taxon>Clostridiaceae</taxon>
        <taxon>Clostridium</taxon>
    </lineage>
</organism>
<name>A0A923E9P5_CLOTT</name>
<dbReference type="Proteomes" id="UP000563151">
    <property type="component" value="Unassembled WGS sequence"/>
</dbReference>
<reference evidence="1 2" key="1">
    <citation type="submission" date="2020-04" db="EMBL/GenBank/DDBJ databases">
        <title>Genomic insights into acetone-butanol-ethanol (ABE) fermentation by sequencing solventogenic clostridia strains.</title>
        <authorList>
            <person name="Brown S."/>
        </authorList>
    </citation>
    <scope>NUCLEOTIDE SEQUENCE [LARGE SCALE GENOMIC DNA]</scope>
    <source>
        <strain evidence="1 2">DJ011</strain>
    </source>
</reference>
<accession>A0A923E9P5</accession>
<evidence type="ECO:0000313" key="1">
    <source>
        <dbReference type="EMBL" id="MBC2397669.1"/>
    </source>
</evidence>
<dbReference type="RefSeq" id="WP_173680044.1">
    <property type="nucleotide sequence ID" value="NZ_JAAZWO010000007.1"/>
</dbReference>
<dbReference type="AlphaFoldDB" id="A0A923E9P5"/>
<protein>
    <submittedName>
        <fullName evidence="1">Uncharacterized protein</fullName>
    </submittedName>
</protein>
<comment type="caution">
    <text evidence="1">The sequence shown here is derived from an EMBL/GenBank/DDBJ whole genome shotgun (WGS) entry which is preliminary data.</text>
</comment>
<gene>
    <name evidence="1" type="ORF">HGG79_07760</name>
</gene>
<sequence length="222" mass="26303">MYVELNYNELQSIENLISNRINQLRIDIDGDAENEDEFKEIIRSYKKLFKKLQGFKNGECEEEFLTYKEIEEKASNAIDGKLRKIEDSNKTFKEIFPPGFENVLKVYVYNNKDQIAKKIKEIIDNDKFKSRAKEEVGKFIANSNPMISKFINSESIQKKLLDNLRNYVEDDKNIMEIVFLINGFIDELKDKKIKDFLVYVPYEGKKTLYNFIRNTTLDFLKK</sequence>
<dbReference type="EMBL" id="JAAZWO010000007">
    <property type="protein sequence ID" value="MBC2397669.1"/>
    <property type="molecule type" value="Genomic_DNA"/>
</dbReference>